<evidence type="ECO:0000256" key="7">
    <source>
        <dbReference type="ARBA" id="ARBA00047968"/>
    </source>
</evidence>
<evidence type="ECO:0000256" key="3">
    <source>
        <dbReference type="ARBA" id="ARBA00022737"/>
    </source>
</evidence>
<dbReference type="InterPro" id="IPR006674">
    <property type="entry name" value="HD_domain"/>
</dbReference>
<dbReference type="Proteomes" id="UP000254331">
    <property type="component" value="Unassembled WGS sequence"/>
</dbReference>
<dbReference type="InterPro" id="IPR002912">
    <property type="entry name" value="ACT_dom"/>
</dbReference>
<comment type="cofactor">
    <cofactor evidence="8">
        <name>Mg(2+)</name>
        <dbReference type="ChEBI" id="CHEBI:18420"/>
    </cofactor>
</comment>
<dbReference type="SMART" id="SM00471">
    <property type="entry name" value="HDc"/>
    <property type="match status" value="1"/>
</dbReference>
<dbReference type="Pfam" id="PF01966">
    <property type="entry name" value="HD"/>
    <property type="match status" value="1"/>
</dbReference>
<dbReference type="Gene3D" id="3.30.460.10">
    <property type="entry name" value="Beta Polymerase, domain 2"/>
    <property type="match status" value="1"/>
</dbReference>
<gene>
    <name evidence="8 11" type="primary">glnD</name>
    <name evidence="11" type="ORF">NCTC10376_02609</name>
</gene>
<comment type="function">
    <text evidence="8">Modifies, by uridylylation and deuridylylation, the PII regulatory proteins (GlnB and homologs), in response to the nitrogen status of the cell that GlnD senses through the glutamine level. Under low glutamine levels, catalyzes the conversion of the PII proteins and UTP to PII-UMP and PPi, while under higher glutamine levels, GlnD hydrolyzes PII-UMP to PII and UMP (deuridylylation). Thus, controls uridylylation state and activity of the PII proteins, and plays an important role in the regulation of nitrogen metabolism.</text>
</comment>
<dbReference type="NCBIfam" id="NF003448">
    <property type="entry name" value="PRK05007.1"/>
    <property type="match status" value="1"/>
</dbReference>
<comment type="domain">
    <text evidence="8">Has four distinct domains: an N-terminal nucleotidyltransferase (NT) domain responsible for UTase activity, a central HD domain that encodes UR activity, and two C-terminal ACT domains that seem to have a role in glutamine sensing.</text>
</comment>
<reference evidence="11 12" key="1">
    <citation type="submission" date="2018-06" db="EMBL/GenBank/DDBJ databases">
        <authorList>
            <consortium name="Pathogen Informatics"/>
            <person name="Doyle S."/>
        </authorList>
    </citation>
    <scope>NUCLEOTIDE SEQUENCE [LARGE SCALE GENOMIC DNA]</scope>
    <source>
        <strain evidence="11 12">NCTC10376</strain>
    </source>
</reference>
<dbReference type="NCBIfam" id="NF002487">
    <property type="entry name" value="PRK01759.1"/>
    <property type="match status" value="1"/>
</dbReference>
<feature type="domain" description="ACT" evidence="9">
    <location>
        <begin position="808"/>
        <end position="882"/>
    </location>
</feature>
<keyword evidence="6 8" id="KW-0511">Multifunctional enzyme</keyword>
<dbReference type="EC" id="2.7.7.59" evidence="8"/>
<dbReference type="SUPFAM" id="SSF55021">
    <property type="entry name" value="ACT-like"/>
    <property type="match status" value="2"/>
</dbReference>
<comment type="catalytic activity">
    <reaction evidence="8">
        <text>[protein-PII]-L-tyrosine + UTP = [protein-PII]-uridylyl-L-tyrosine + diphosphate</text>
        <dbReference type="Rhea" id="RHEA:13673"/>
        <dbReference type="Rhea" id="RHEA-COMP:12147"/>
        <dbReference type="Rhea" id="RHEA-COMP:12148"/>
        <dbReference type="ChEBI" id="CHEBI:33019"/>
        <dbReference type="ChEBI" id="CHEBI:46398"/>
        <dbReference type="ChEBI" id="CHEBI:46858"/>
        <dbReference type="ChEBI" id="CHEBI:90602"/>
        <dbReference type="EC" id="2.7.7.59"/>
    </reaction>
</comment>
<evidence type="ECO:0000256" key="1">
    <source>
        <dbReference type="ARBA" id="ARBA00022679"/>
    </source>
</evidence>
<evidence type="ECO:0000313" key="11">
    <source>
        <dbReference type="EMBL" id="SUC16702.1"/>
    </source>
</evidence>
<evidence type="ECO:0000256" key="4">
    <source>
        <dbReference type="ARBA" id="ARBA00022801"/>
    </source>
</evidence>
<sequence length="882" mass="101664">MMTTKNAFQTQPPSPFLLTKNTQNHTELKQSIEQFQSWLADAFYHDVDVTLLLQARSHFIDQLLTQLWRYTQLSDYPDLSIIAVGGYGRQELHPLSDIDLLFLSDSPLSPEVSDKVSKLITLLWDVRLEIGASVRTMEECLLEGLSDLTVATNLLEARLVCGNQSLYQQLINHIFSQGFWPSPDFFAAKIEEQKQRHQRFHSTSYNLEPDIKNSPGGLRDIHTLIWVAHRHFGAASVSEMVNFGFLTPAEGQELLECQYTLWKIRFALHLVLSRYDNRLLFDRQLNVAQCLNYQGEANQPVEKMMKDYYRVTRRVSELNDMLLQLFDEAILALQPNVKPRPLDNEFQLRGSLIDVVDDSCFLDDPIAIMRLFLRMAEHKEITGIYSTTLRHLRYARRHLVQPLCEYPLARKIFMQILRHPHAVSGAFVPMHKHSVLAAYFPQWNNIVGQMQFDLFHAYTVDEHTIRVLQKLESFGFSENHEKHPLCVEIYPTLPQLELLRLAALFHDIAKGRHGDHSELGAQDVVLFAQQHGLNQRESALVEWLVSHHLLMSVTAQRRDIQDPDIIFQFASEVKNESRLRYLLCLTVADICATNSSLWNSWKQSLLRELFLSTETQLRQGMHSIPDLRERIRHHRLQALTILRTEHVDEEKLQAIWGRCHADYFLRHTPEQIAWHALALIEHNSADPMVLISQQTEHGGTEIFIWCADRPSLFASVAGELDRRNLNIHNAQIFTNRDNMAMDTFIVLEPNGKPLALDRYNAIRKALIQVVSAPYNANAKTRLLPAKLRHFDVPTKINFVASNHNKRTYMELFARDRPGLLAIIGKVFADLSLSLHGARITTIGERVEDFFVLTDSENKALNQKMKDEVVERLTKALVSKDKI</sequence>
<feature type="region of interest" description="Uridylyltransferase" evidence="8">
    <location>
        <begin position="1"/>
        <end position="341"/>
    </location>
</feature>
<dbReference type="SUPFAM" id="SSF81301">
    <property type="entry name" value="Nucleotidyltransferase"/>
    <property type="match status" value="1"/>
</dbReference>
<dbReference type="CDD" id="cd00077">
    <property type="entry name" value="HDc"/>
    <property type="match status" value="1"/>
</dbReference>
<dbReference type="SUPFAM" id="SSF81891">
    <property type="entry name" value="Poly A polymerase C-terminal region-like"/>
    <property type="match status" value="1"/>
</dbReference>
<comment type="similarity">
    <text evidence="8">Belongs to the GlnD family.</text>
</comment>
<evidence type="ECO:0000313" key="12">
    <source>
        <dbReference type="Proteomes" id="UP000254331"/>
    </source>
</evidence>
<dbReference type="Pfam" id="PF01842">
    <property type="entry name" value="ACT"/>
    <property type="match status" value="1"/>
</dbReference>
<dbReference type="InterPro" id="IPR043519">
    <property type="entry name" value="NT_sf"/>
</dbReference>
<dbReference type="CDD" id="cd04900">
    <property type="entry name" value="ACT_UUR-like_1"/>
    <property type="match status" value="1"/>
</dbReference>
<dbReference type="SUPFAM" id="SSF109604">
    <property type="entry name" value="HD-domain/PDEase-like"/>
    <property type="match status" value="1"/>
</dbReference>
<keyword evidence="5 8" id="KW-0460">Magnesium</keyword>
<dbReference type="CDD" id="cd05401">
    <property type="entry name" value="NT_GlnE_GlnD_like"/>
    <property type="match status" value="1"/>
</dbReference>
<evidence type="ECO:0000259" key="10">
    <source>
        <dbReference type="PROSITE" id="PS51831"/>
    </source>
</evidence>
<feature type="region of interest" description="Uridylyl-removing" evidence="8">
    <location>
        <begin position="342"/>
        <end position="700"/>
    </location>
</feature>
<dbReference type="AlphaFoldDB" id="A0A379FB77"/>
<evidence type="ECO:0000256" key="6">
    <source>
        <dbReference type="ARBA" id="ARBA00023268"/>
    </source>
</evidence>
<keyword evidence="4 8" id="KW-0378">Hydrolase</keyword>
<dbReference type="NCBIfam" id="TIGR01693">
    <property type="entry name" value="UTase_glnD"/>
    <property type="match status" value="1"/>
</dbReference>
<dbReference type="GO" id="GO:0008081">
    <property type="term" value="F:phosphoric diester hydrolase activity"/>
    <property type="evidence" value="ECO:0007669"/>
    <property type="project" value="UniProtKB-UniRule"/>
</dbReference>
<evidence type="ECO:0000256" key="8">
    <source>
        <dbReference type="HAMAP-Rule" id="MF_00277"/>
    </source>
</evidence>
<dbReference type="InterPro" id="IPR003607">
    <property type="entry name" value="HD/PDEase_dom"/>
</dbReference>
<dbReference type="GO" id="GO:0006808">
    <property type="term" value="P:regulation of nitrogen utilization"/>
    <property type="evidence" value="ECO:0007669"/>
    <property type="project" value="UniProtKB-UniRule"/>
</dbReference>
<dbReference type="InterPro" id="IPR013546">
    <property type="entry name" value="PII_UdlTrfase/GS_AdlTrfase"/>
</dbReference>
<dbReference type="PIRSF" id="PIRSF006288">
    <property type="entry name" value="PII_uridyltransf"/>
    <property type="match status" value="1"/>
</dbReference>
<organism evidence="11 12">
    <name type="scientific">Proteus vulgaris</name>
    <dbReference type="NCBI Taxonomy" id="585"/>
    <lineage>
        <taxon>Bacteria</taxon>
        <taxon>Pseudomonadati</taxon>
        <taxon>Pseudomonadota</taxon>
        <taxon>Gammaproteobacteria</taxon>
        <taxon>Enterobacterales</taxon>
        <taxon>Morganellaceae</taxon>
        <taxon>Proteus</taxon>
    </lineage>
</organism>
<dbReference type="InterPro" id="IPR002934">
    <property type="entry name" value="Polymerase_NTP_transf_dom"/>
</dbReference>
<proteinExistence type="inferred from homology"/>
<keyword evidence="1 8" id="KW-0808">Transferase</keyword>
<dbReference type="PANTHER" id="PTHR47320">
    <property type="entry name" value="BIFUNCTIONAL URIDYLYLTRANSFERASE/URIDYLYL-REMOVING ENZYME"/>
    <property type="match status" value="1"/>
</dbReference>
<dbReference type="InterPro" id="IPR010043">
    <property type="entry name" value="UTase/UR"/>
</dbReference>
<feature type="domain" description="ACT" evidence="9">
    <location>
        <begin position="701"/>
        <end position="785"/>
    </location>
</feature>
<dbReference type="InterPro" id="IPR045865">
    <property type="entry name" value="ACT-like_dom_sf"/>
</dbReference>
<dbReference type="EC" id="3.1.4.-" evidence="8"/>
<dbReference type="HAMAP" id="MF_00277">
    <property type="entry name" value="PII_uridylyl_transf"/>
    <property type="match status" value="1"/>
</dbReference>
<evidence type="ECO:0000259" key="9">
    <source>
        <dbReference type="PROSITE" id="PS51671"/>
    </source>
</evidence>
<protein>
    <recommendedName>
        <fullName evidence="8">Bifunctional uridylyltransferase/uridylyl-removing enzyme</fullName>
        <shortName evidence="8">UTase/UR</shortName>
    </recommendedName>
    <alternativeName>
        <fullName evidence="8">Bifunctional [protein-PII] modification enzyme</fullName>
    </alternativeName>
    <alternativeName>
        <fullName evidence="8">Bifunctional nitrogen sensor protein</fullName>
    </alternativeName>
    <domain>
        <recommendedName>
            <fullName evidence="8">[Protein-PII] uridylyltransferase</fullName>
            <shortName evidence="8">PII uridylyltransferase</shortName>
            <shortName evidence="8">UTase</shortName>
            <ecNumber evidence="8">2.7.7.59</ecNumber>
        </recommendedName>
    </domain>
    <domain>
        <recommendedName>
            <fullName evidence="8">[Protein-PII]-UMP uridylyl-removing enzyme</fullName>
            <shortName evidence="8">UR</shortName>
            <ecNumber evidence="8">3.1.4.-</ecNumber>
        </recommendedName>
    </domain>
</protein>
<evidence type="ECO:0000256" key="2">
    <source>
        <dbReference type="ARBA" id="ARBA00022695"/>
    </source>
</evidence>
<comment type="catalytic activity">
    <reaction evidence="8">
        <text>[protein-PII]-uridylyl-L-tyrosine + H2O = [protein-PII]-L-tyrosine + UMP + H(+)</text>
        <dbReference type="Rhea" id="RHEA:48600"/>
        <dbReference type="Rhea" id="RHEA-COMP:12147"/>
        <dbReference type="Rhea" id="RHEA-COMP:12148"/>
        <dbReference type="ChEBI" id="CHEBI:15377"/>
        <dbReference type="ChEBI" id="CHEBI:15378"/>
        <dbReference type="ChEBI" id="CHEBI:46858"/>
        <dbReference type="ChEBI" id="CHEBI:57865"/>
        <dbReference type="ChEBI" id="CHEBI:90602"/>
    </reaction>
</comment>
<comment type="catalytic activity">
    <reaction evidence="7">
        <text>guanosine 3',5'-bis(diphosphate) + H2O = GDP + diphosphate + H(+)</text>
        <dbReference type="Rhea" id="RHEA:14253"/>
        <dbReference type="ChEBI" id="CHEBI:15377"/>
        <dbReference type="ChEBI" id="CHEBI:15378"/>
        <dbReference type="ChEBI" id="CHEBI:33019"/>
        <dbReference type="ChEBI" id="CHEBI:58189"/>
        <dbReference type="ChEBI" id="CHEBI:77828"/>
        <dbReference type="EC" id="3.1.7.2"/>
    </reaction>
</comment>
<keyword evidence="3" id="KW-0677">Repeat</keyword>
<dbReference type="CDD" id="cd04899">
    <property type="entry name" value="ACT_ACR-UUR-like_2"/>
    <property type="match status" value="1"/>
</dbReference>
<dbReference type="Pfam" id="PF01909">
    <property type="entry name" value="NTP_transf_2"/>
    <property type="match status" value="1"/>
</dbReference>
<dbReference type="PANTHER" id="PTHR47320:SF1">
    <property type="entry name" value="BIFUNCTIONAL URIDYLYLTRANSFERASE_URIDYLYL-REMOVING ENZYME"/>
    <property type="match status" value="1"/>
</dbReference>
<name>A0A379FB77_PROVU</name>
<dbReference type="Pfam" id="PF08335">
    <property type="entry name" value="GlnD_UR_UTase"/>
    <property type="match status" value="1"/>
</dbReference>
<dbReference type="GO" id="GO:0008773">
    <property type="term" value="F:[protein-PII] uridylyltransferase activity"/>
    <property type="evidence" value="ECO:0007669"/>
    <property type="project" value="UniProtKB-UniRule"/>
</dbReference>
<keyword evidence="2 8" id="KW-0548">Nucleotidyltransferase</keyword>
<dbReference type="SUPFAM" id="SSF81593">
    <property type="entry name" value="Nucleotidyltransferase substrate binding subunit/domain"/>
    <property type="match status" value="1"/>
</dbReference>
<dbReference type="GO" id="GO:0008893">
    <property type="term" value="F:guanosine-3',5'-bis(diphosphate) 3'-diphosphatase activity"/>
    <property type="evidence" value="ECO:0007669"/>
    <property type="project" value="UniProtKB-EC"/>
</dbReference>
<dbReference type="PROSITE" id="PS51831">
    <property type="entry name" value="HD"/>
    <property type="match status" value="1"/>
</dbReference>
<dbReference type="PROSITE" id="PS51671">
    <property type="entry name" value="ACT"/>
    <property type="match status" value="2"/>
</dbReference>
<accession>A0A379FB77</accession>
<dbReference type="EMBL" id="UGTW01000001">
    <property type="protein sequence ID" value="SUC16702.1"/>
    <property type="molecule type" value="Genomic_DNA"/>
</dbReference>
<dbReference type="Gene3D" id="1.10.3210.10">
    <property type="entry name" value="Hypothetical protein af1432"/>
    <property type="match status" value="1"/>
</dbReference>
<comment type="activity regulation">
    <text evidence="8">Uridylyltransferase (UTase) activity is inhibited by glutamine, while glutamine activates uridylyl-removing (UR) activity.</text>
</comment>
<evidence type="ECO:0000256" key="5">
    <source>
        <dbReference type="ARBA" id="ARBA00022842"/>
    </source>
</evidence>
<feature type="domain" description="HD" evidence="10">
    <location>
        <begin position="460"/>
        <end position="582"/>
    </location>
</feature>